<feature type="region of interest" description="Disordered" evidence="1">
    <location>
        <begin position="698"/>
        <end position="717"/>
    </location>
</feature>
<accession>A0A183AK19</accession>
<evidence type="ECO:0000256" key="1">
    <source>
        <dbReference type="SAM" id="MobiDB-lite"/>
    </source>
</evidence>
<sequence>MIRKPQLNLLTVQSDSATERRLCDYIMENMNNEEMMLEAIFTLERYFSQKQSLSALSLKSTEILSHVLNQVLHNSRSLDVKLICVRIYARIMSSDSNHVLKNRLITAAEPELICMFLSADEAQATIWDCFAYHLMSTRKLAPIVRLLVSCVFAMGWNRQKRVLCIENLHDVLKENPEATLTTEDLSIVLMFILEKLTHSEPGEEEEIAAQVLKIFTETISVTDVDNSIQLLPTHLQSIFATIKKEEYRGLLNSQNRESLCVPLPALKLNNDVESPGIKNNSFSSSMDQLNLHYCIEFATALKQFFANKKKSPNELDFGGLESEFPCIMQVSFSLAKTCNPPIMAKLLDTMQIILEHIPPQTAHTHLPLIIQALVIPLSDPSKHVRQKLSTILVSLCRLVPPGVVVDHLAKTIHATPVPKVRLGILRAIIFSLLLFPGEELNPLYLCREVCSILCTDNNEQDETKGTGYMGSMKPTLPKFPLGVNRVKEDKLSEVHTDYKRLISDRTQDSSTDVRMPPVPPVHSPQTKRAKRPLGVFKMPKRKDSSYVQIDQEKRGKGKQVKRIMNRGKLEQNSSPQEPDKLELGVPRRLDTEPRLFSRKANTKPDGVAPKKVIYGSANSVPIFRVPQKVRFAGEKHVGPSTISQQTPHTNLKIPLNQKVPVRLPPLPKPLLSASSVSTQLSTLTRRKDTILKSANIRRRSGPQNSSAGMHGACKRSPDLTRIRSRKGNLEVRIHLKEARIIIAQIALDFALIP</sequence>
<feature type="region of interest" description="Disordered" evidence="1">
    <location>
        <begin position="506"/>
        <end position="529"/>
    </location>
</feature>
<feature type="region of interest" description="Disordered" evidence="1">
    <location>
        <begin position="552"/>
        <end position="582"/>
    </location>
</feature>
<dbReference type="OrthoDB" id="10358038at2759"/>
<evidence type="ECO:0000313" key="4">
    <source>
        <dbReference type="WBParaSite" id="ECPE_0000732001-mRNA-1"/>
    </source>
</evidence>
<name>A0A183AK19_9TREM</name>
<organism evidence="4">
    <name type="scientific">Echinostoma caproni</name>
    <dbReference type="NCBI Taxonomy" id="27848"/>
    <lineage>
        <taxon>Eukaryota</taxon>
        <taxon>Metazoa</taxon>
        <taxon>Spiralia</taxon>
        <taxon>Lophotrochozoa</taxon>
        <taxon>Platyhelminthes</taxon>
        <taxon>Trematoda</taxon>
        <taxon>Digenea</taxon>
        <taxon>Plagiorchiida</taxon>
        <taxon>Echinostomata</taxon>
        <taxon>Echinostomatoidea</taxon>
        <taxon>Echinostomatidae</taxon>
        <taxon>Echinostoma</taxon>
    </lineage>
</organism>
<protein>
    <submittedName>
        <fullName evidence="4">Maestro heat-like repeat-containing protein family member 1</fullName>
    </submittedName>
</protein>
<reference evidence="2 3" key="2">
    <citation type="submission" date="2018-11" db="EMBL/GenBank/DDBJ databases">
        <authorList>
            <consortium name="Pathogen Informatics"/>
        </authorList>
    </citation>
    <scope>NUCLEOTIDE SEQUENCE [LARGE SCALE GENOMIC DNA]</scope>
    <source>
        <strain evidence="2 3">Egypt</strain>
    </source>
</reference>
<proteinExistence type="predicted"/>
<dbReference type="Gene3D" id="1.25.10.10">
    <property type="entry name" value="Leucine-rich Repeat Variant"/>
    <property type="match status" value="1"/>
</dbReference>
<evidence type="ECO:0000313" key="2">
    <source>
        <dbReference type="EMBL" id="VDP80733.1"/>
    </source>
</evidence>
<dbReference type="InterPro" id="IPR011989">
    <property type="entry name" value="ARM-like"/>
</dbReference>
<dbReference type="Proteomes" id="UP000272942">
    <property type="component" value="Unassembled WGS sequence"/>
</dbReference>
<dbReference type="EMBL" id="UZAN01044417">
    <property type="protein sequence ID" value="VDP80733.1"/>
    <property type="molecule type" value="Genomic_DNA"/>
</dbReference>
<dbReference type="WBParaSite" id="ECPE_0000732001-mRNA-1">
    <property type="protein sequence ID" value="ECPE_0000732001-mRNA-1"/>
    <property type="gene ID" value="ECPE_0000732001"/>
</dbReference>
<feature type="compositionally biased region" description="Basic residues" evidence="1">
    <location>
        <begin position="555"/>
        <end position="565"/>
    </location>
</feature>
<dbReference type="InterPro" id="IPR016024">
    <property type="entry name" value="ARM-type_fold"/>
</dbReference>
<gene>
    <name evidence="2" type="ORF">ECPE_LOCUS7304</name>
</gene>
<dbReference type="SUPFAM" id="SSF48371">
    <property type="entry name" value="ARM repeat"/>
    <property type="match status" value="1"/>
</dbReference>
<keyword evidence="3" id="KW-1185">Reference proteome</keyword>
<reference evidence="4" key="1">
    <citation type="submission" date="2016-06" db="UniProtKB">
        <authorList>
            <consortium name="WormBaseParasite"/>
        </authorList>
    </citation>
    <scope>IDENTIFICATION</scope>
</reference>
<evidence type="ECO:0000313" key="3">
    <source>
        <dbReference type="Proteomes" id="UP000272942"/>
    </source>
</evidence>
<dbReference type="AlphaFoldDB" id="A0A183AK19"/>